<keyword evidence="3" id="KW-1185">Reference proteome</keyword>
<feature type="domain" description="DUF3870" evidence="1">
    <location>
        <begin position="3"/>
        <end position="86"/>
    </location>
</feature>
<comment type="caution">
    <text evidence="2">The sequence shown here is derived from an EMBL/GenBank/DDBJ whole genome shotgun (WGS) entry which is preliminary data.</text>
</comment>
<accession>A0A9X7J5Q2</accession>
<proteinExistence type="predicted"/>
<evidence type="ECO:0000313" key="2">
    <source>
        <dbReference type="EMBL" id="PRR77180.1"/>
    </source>
</evidence>
<dbReference type="InterPro" id="IPR024617">
    <property type="entry name" value="DUF3870"/>
</dbReference>
<protein>
    <recommendedName>
        <fullName evidence="1">DUF3870 domain-containing protein</fullName>
    </recommendedName>
</protein>
<organism evidence="2 3">
    <name type="scientific">Neomoorella stamsii</name>
    <dbReference type="NCBI Taxonomy" id="1266720"/>
    <lineage>
        <taxon>Bacteria</taxon>
        <taxon>Bacillati</taxon>
        <taxon>Bacillota</taxon>
        <taxon>Clostridia</taxon>
        <taxon>Neomoorellales</taxon>
        <taxon>Neomoorellaceae</taxon>
        <taxon>Neomoorella</taxon>
    </lineage>
</organism>
<evidence type="ECO:0000313" key="3">
    <source>
        <dbReference type="Proteomes" id="UP000239430"/>
    </source>
</evidence>
<dbReference type="AlphaFoldDB" id="A0A9X7J5Q2"/>
<dbReference type="Pfam" id="PF12986">
    <property type="entry name" value="DUF3870"/>
    <property type="match status" value="1"/>
</dbReference>
<gene>
    <name evidence="2" type="ORF">MOST_03080</name>
</gene>
<reference evidence="2 3" key="1">
    <citation type="submission" date="2018-03" db="EMBL/GenBank/DDBJ databases">
        <title>Genome sequence of Moorella stamsii DSM 26217.</title>
        <authorList>
            <person name="Poehlein A."/>
            <person name="Daniel R."/>
        </authorList>
    </citation>
    <scope>NUCLEOTIDE SEQUENCE [LARGE SCALE GENOMIC DNA]</scope>
    <source>
        <strain evidence="3">DSM 26217</strain>
    </source>
</reference>
<sequence length="90" mass="10410">MAPKGTVLYERNKLISVAVEIDWESGEILNVDSTFATSLCNNFLRYLLVGKNILEKDKIRKEIEDNFLVTSQKSLLKALEMVRERYCLLK</sequence>
<name>A0A9X7J5Q2_9FIRM</name>
<dbReference type="Proteomes" id="UP000239430">
    <property type="component" value="Unassembled WGS sequence"/>
</dbReference>
<dbReference type="EMBL" id="PVXL01000013">
    <property type="protein sequence ID" value="PRR77180.1"/>
    <property type="molecule type" value="Genomic_DNA"/>
</dbReference>
<evidence type="ECO:0000259" key="1">
    <source>
        <dbReference type="Pfam" id="PF12986"/>
    </source>
</evidence>